<name>A0ABT9FKL4_9BACL</name>
<sequence length="467" mass="52972">MDFHRIIDSVPDYGTFMTVDEMDASTRRLAEEYPDIVTVFEAGVSRQGHPLLCIQIGDGPLNALCFACPHPNEPIGAMTMEYFSRALAEDKELREELGYTWYIIKCIDPDGTRLNENWFKGPFNLYHYMRNYFRPVGKEQVEWTFPVDHKSLHFNSPLPETEALMKLIKDKKPKFMYSLHNAGFGGAYWYISEDMPELYENLYESARRQEVSISLGEPEVPSVTEFAPAIYGCISAGQEYDYLEQYGGDPSVYDCGTSSADYALTETGECVTFLTELPYFFDPRIEDLSDSGMTRLEAVQKNVEQSRKQHADLESILVGIRSCIHPDNPFVKLVDQILRYGESGGAAKLKWAESDPSFKHPAKVSHVFDNLQIASFYHGLSLGLSIRTCEYELDRLSVSATESAAVQRLEAARDHGLELLKRLCDRLELEMNYSVIPIQKLVRIQVEGGLIVSSRIAEKHKDAEISL</sequence>
<feature type="domain" description="Peptidase M14" evidence="2">
    <location>
        <begin position="15"/>
        <end position="299"/>
    </location>
</feature>
<gene>
    <name evidence="3" type="ORF">OIN60_00500</name>
</gene>
<organism evidence="3 4">
    <name type="scientific">Paenibacillus zeirhizosphaerae</name>
    <dbReference type="NCBI Taxonomy" id="2987519"/>
    <lineage>
        <taxon>Bacteria</taxon>
        <taxon>Bacillati</taxon>
        <taxon>Bacillota</taxon>
        <taxon>Bacilli</taxon>
        <taxon>Bacillales</taxon>
        <taxon>Paenibacillaceae</taxon>
        <taxon>Paenibacillus</taxon>
    </lineage>
</organism>
<keyword evidence="3" id="KW-0378">Hydrolase</keyword>
<dbReference type="InterPro" id="IPR000834">
    <property type="entry name" value="Peptidase_M14"/>
</dbReference>
<keyword evidence="3" id="KW-0121">Carboxypeptidase</keyword>
<accession>A0ABT9FKL4</accession>
<dbReference type="PROSITE" id="PS52035">
    <property type="entry name" value="PEPTIDASE_M14"/>
    <property type="match status" value="1"/>
</dbReference>
<evidence type="ECO:0000256" key="1">
    <source>
        <dbReference type="PROSITE-ProRule" id="PRU01379"/>
    </source>
</evidence>
<dbReference type="Gene3D" id="3.40.630.10">
    <property type="entry name" value="Zn peptidases"/>
    <property type="match status" value="1"/>
</dbReference>
<feature type="active site" description="Proton donor/acceptor" evidence="1">
    <location>
        <position position="276"/>
    </location>
</feature>
<dbReference type="RefSeq" id="WP_305752908.1">
    <property type="nucleotide sequence ID" value="NZ_JAPCKK010000001.1"/>
</dbReference>
<comment type="caution">
    <text evidence="3">The sequence shown here is derived from an EMBL/GenBank/DDBJ whole genome shotgun (WGS) entry which is preliminary data.</text>
</comment>
<evidence type="ECO:0000259" key="2">
    <source>
        <dbReference type="PROSITE" id="PS52035"/>
    </source>
</evidence>
<reference evidence="3 4" key="1">
    <citation type="submission" date="2022-10" db="EMBL/GenBank/DDBJ databases">
        <title>Paenibacillus description and whole genome data of maize root bacterial community.</title>
        <authorList>
            <person name="Marton D."/>
            <person name="Farkas M."/>
            <person name="Cserhati M."/>
        </authorList>
    </citation>
    <scope>NUCLEOTIDE SEQUENCE [LARGE SCALE GENOMIC DNA]</scope>
    <source>
        <strain evidence="3 4">P96</strain>
    </source>
</reference>
<dbReference type="Pfam" id="PF00246">
    <property type="entry name" value="Peptidase_M14"/>
    <property type="match status" value="1"/>
</dbReference>
<dbReference type="EMBL" id="JAPCKK010000001">
    <property type="protein sequence ID" value="MDP4095271.1"/>
    <property type="molecule type" value="Genomic_DNA"/>
</dbReference>
<evidence type="ECO:0000313" key="3">
    <source>
        <dbReference type="EMBL" id="MDP4095271.1"/>
    </source>
</evidence>
<dbReference type="Proteomes" id="UP001241848">
    <property type="component" value="Unassembled WGS sequence"/>
</dbReference>
<keyword evidence="4" id="KW-1185">Reference proteome</keyword>
<comment type="similarity">
    <text evidence="1">Belongs to the peptidase M14 family.</text>
</comment>
<protein>
    <submittedName>
        <fullName evidence="3">M14 family zinc carboxypeptidase</fullName>
    </submittedName>
</protein>
<dbReference type="SUPFAM" id="SSF53187">
    <property type="entry name" value="Zn-dependent exopeptidases"/>
    <property type="match status" value="1"/>
</dbReference>
<proteinExistence type="inferred from homology"/>
<keyword evidence="3" id="KW-0645">Protease</keyword>
<evidence type="ECO:0000313" key="4">
    <source>
        <dbReference type="Proteomes" id="UP001241848"/>
    </source>
</evidence>
<dbReference type="GO" id="GO:0004180">
    <property type="term" value="F:carboxypeptidase activity"/>
    <property type="evidence" value="ECO:0007669"/>
    <property type="project" value="UniProtKB-KW"/>
</dbReference>